<dbReference type="InterPro" id="IPR005135">
    <property type="entry name" value="Endo/exonuclease/phosphatase"/>
</dbReference>
<dbReference type="CDD" id="cd00590">
    <property type="entry name" value="RRM_SF"/>
    <property type="match status" value="1"/>
</dbReference>
<dbReference type="InterPro" id="IPR043502">
    <property type="entry name" value="DNA/RNA_pol_sf"/>
</dbReference>
<evidence type="ECO:0000313" key="6">
    <source>
        <dbReference type="Proteomes" id="UP001054252"/>
    </source>
</evidence>
<dbReference type="InterPro" id="IPR020847">
    <property type="entry name" value="AP_endonuclease_F1_BS"/>
</dbReference>
<dbReference type="InterPro" id="IPR000477">
    <property type="entry name" value="RT_dom"/>
</dbReference>
<gene>
    <name evidence="5" type="ORF">SLEP1_g47323</name>
</gene>
<dbReference type="GO" id="GO:0006281">
    <property type="term" value="P:DNA repair"/>
    <property type="evidence" value="ECO:0007669"/>
    <property type="project" value="InterPro"/>
</dbReference>
<keyword evidence="1" id="KW-0694">RNA-binding</keyword>
<dbReference type="EMBL" id="BPVZ01000135">
    <property type="protein sequence ID" value="GKV39565.1"/>
    <property type="molecule type" value="Genomic_DNA"/>
</dbReference>
<dbReference type="Pfam" id="PF00078">
    <property type="entry name" value="RVT_1"/>
    <property type="match status" value="1"/>
</dbReference>
<protein>
    <submittedName>
        <fullName evidence="5">Uncharacterized protein</fullName>
    </submittedName>
</protein>
<name>A0AAV5LPZ3_9ROSI</name>
<evidence type="ECO:0000259" key="3">
    <source>
        <dbReference type="PROSITE" id="PS50102"/>
    </source>
</evidence>
<dbReference type="InterPro" id="IPR000504">
    <property type="entry name" value="RRM_dom"/>
</dbReference>
<feature type="region of interest" description="Disordered" evidence="2">
    <location>
        <begin position="376"/>
        <end position="399"/>
    </location>
</feature>
<dbReference type="InterPro" id="IPR012677">
    <property type="entry name" value="Nucleotide-bd_a/b_plait_sf"/>
</dbReference>
<dbReference type="PANTHER" id="PTHR31635">
    <property type="entry name" value="REVERSE TRANSCRIPTASE DOMAIN-CONTAINING PROTEIN-RELATED"/>
    <property type="match status" value="1"/>
</dbReference>
<evidence type="ECO:0000259" key="4">
    <source>
        <dbReference type="PROSITE" id="PS50878"/>
    </source>
</evidence>
<dbReference type="PROSITE" id="PS00726">
    <property type="entry name" value="AP_NUCLEASE_F1_1"/>
    <property type="match status" value="1"/>
</dbReference>
<feature type="compositionally biased region" description="Low complexity" evidence="2">
    <location>
        <begin position="7"/>
        <end position="16"/>
    </location>
</feature>
<dbReference type="PROSITE" id="PS50102">
    <property type="entry name" value="RRM"/>
    <property type="match status" value="1"/>
</dbReference>
<dbReference type="GO" id="GO:0003677">
    <property type="term" value="F:DNA binding"/>
    <property type="evidence" value="ECO:0007669"/>
    <property type="project" value="InterPro"/>
</dbReference>
<proteinExistence type="predicted"/>
<feature type="region of interest" description="Disordered" evidence="2">
    <location>
        <begin position="1"/>
        <end position="27"/>
    </location>
</feature>
<feature type="compositionally biased region" description="Polar residues" evidence="2">
    <location>
        <begin position="376"/>
        <end position="385"/>
    </location>
</feature>
<dbReference type="GO" id="GO:0004519">
    <property type="term" value="F:endonuclease activity"/>
    <property type="evidence" value="ECO:0007669"/>
    <property type="project" value="InterPro"/>
</dbReference>
<dbReference type="Gene3D" id="3.60.10.10">
    <property type="entry name" value="Endonuclease/exonuclease/phosphatase"/>
    <property type="match status" value="1"/>
</dbReference>
<dbReference type="GO" id="GO:0003723">
    <property type="term" value="F:RNA binding"/>
    <property type="evidence" value="ECO:0007669"/>
    <property type="project" value="UniProtKB-UniRule"/>
</dbReference>
<accession>A0AAV5LPZ3</accession>
<reference evidence="5 6" key="1">
    <citation type="journal article" date="2021" name="Commun. Biol.">
        <title>The genome of Shorea leprosula (Dipterocarpaceae) highlights the ecological relevance of drought in aseasonal tropical rainforests.</title>
        <authorList>
            <person name="Ng K.K.S."/>
            <person name="Kobayashi M.J."/>
            <person name="Fawcett J.A."/>
            <person name="Hatakeyama M."/>
            <person name="Paape T."/>
            <person name="Ng C.H."/>
            <person name="Ang C.C."/>
            <person name="Tnah L.H."/>
            <person name="Lee C.T."/>
            <person name="Nishiyama T."/>
            <person name="Sese J."/>
            <person name="O'Brien M.J."/>
            <person name="Copetti D."/>
            <person name="Mohd Noor M.I."/>
            <person name="Ong R.C."/>
            <person name="Putra M."/>
            <person name="Sireger I.Z."/>
            <person name="Indrioko S."/>
            <person name="Kosugi Y."/>
            <person name="Izuno A."/>
            <person name="Isagi Y."/>
            <person name="Lee S.L."/>
            <person name="Shimizu K.K."/>
        </authorList>
    </citation>
    <scope>NUCLEOTIDE SEQUENCE [LARGE SCALE GENOMIC DNA]</scope>
    <source>
        <strain evidence="5">214</strain>
    </source>
</reference>
<sequence length="1630" mass="187613">MERARVGARGATARTDGGSRRRQVSRGQLHGVDNQINRQVKTFFFYNFPENSEAADLWYDFAKYGKVVDVFVPRKRDKWGKRFGFVRMAGVQNEDQMEKWLNEIWIGYYKMRVKIANKIQNQGARNKKASTAAKVKWTKVGMNRLVQPGQSYAQAVVGNSSEGEQVDVRPTNAKERVGEALEPVQALRLVEKEEVGSSVKLVAKEVKMGGVEKQQEEVIIEITPTEEELQWLEGSMVASMKSLASIMSIQDRMDVDGGLITISPLGGRSVLLMERVRGFLMEYMQHNKETFDSWFENIQPWRAAAMQQCRLAWLRISGAILCDGRVLVLCSDASKVSQSIMLRVDEKLYVIDVVEEEWRSDPDWWLSEDDRRSSWSTASETNSMQSDDDGHELFANGISGEDDDSIEAESLYKEGFFNSNLQEVTAGKDNAGFGLPREVGEVNGHDAGEANDEGNGLVGSDAHIGLEESFGLSKGPTGEEIKDKEEVSTGDVLENSCIVHKDKSRDGKGKRRKKIAECYPEEVYEIRTERVDLVTARTKQRQARRAKKAQTVTDEMVKRAGSMSVSDGGIEHRNQVLSFNVKGLGSTLKRKEVEKLVRLEKPDFLFVQETKLEEIDEGLCKMVWYSTGFEWVVKGSIGASGGLLCVWDRMRFTKLGQFTGDAYLGIKGLWGVKKELCYLVNVYAPTNRKKKAELWEELKQMIMDKRGRWLIAGDFNAVRSIEERRGRTGESPDMKEFNDFIEAVGLVDHKLANRRFTWYRPDGSAMSRLDRVLMTTKMTELGGEWVQQGLRRTISDHCAIIMKTKVTDWGPKPFRVLDAWQQHPEFKRVVEEQWNAMAVDGYAGFRCKQKLKMLKEFLREWNKGVFGDIEAHFERAAAKVASVDMKNEDFTLEEDEVHERQEGFQEIWDILRKREALWRQKLRSNWVKLGDANTRFFHKIANGRKACNGIVGLSCDRQWVEEPEMVKKAAVEYFQKMFCGESWNRPKPSSITFKQITEEMRAWLERPFSAEEIEDGLKNCEGNKAPGPDGYNFNFIKFAWNSLKEDFVSFFGEFHQHGRLVKGLNSSFLTLIPKKLNSVELKDFRPISLIGCIYKLLAKVLANKLKVVMSQIISDTQSAFVGGRQLVDGVLVLNEVVEKVKRRKHQAFIFKADFENAYDCADWSFLDWMMSRFGFGVQWRGWIKECLSTARISVLVNGSPIEEFMMGKGLRQGNPLSPFMFLMIAEGLHGLVKKVETKGLIHGIDVGSKGLNISLLQFADDTVILGKANGENIFTVKIILRWFELMSGLRINFRKSSIVEFNVAQRWLTEAASVLRCGVGEIPFVYLGMPRKIPWVSWEMVCRSKEKGGLGVMDLRRRNWALLGKWWFRLGEGGESLWKRVMWDKYYYGGRRKADIRAVESLRMSRIWRDVISVGGKSIKLHDMLRKGFRWMVGDGRRVGFWREIWVGGKSLKELCPRLFELAMNKDGMVCEMGVWERGLWRWNVDWRRGMLGQERGEEVVLWEVLSRVQITEGREDCWKWMHDAEGRYVVKKAYEFLSPMEFILPDHIWSWYIWYWRNIRVFQNKGECRDGLLHMIQSKTFFWIKNKVAGSVFSIVDWKLNPWECAAAMRKHKSLLRTFHKHKNGRQDE</sequence>
<dbReference type="SUPFAM" id="SSF56219">
    <property type="entry name" value="DNase I-like"/>
    <property type="match status" value="1"/>
</dbReference>
<dbReference type="SUPFAM" id="SSF56672">
    <property type="entry name" value="DNA/RNA polymerases"/>
    <property type="match status" value="1"/>
</dbReference>
<feature type="domain" description="Reverse transcriptase" evidence="4">
    <location>
        <begin position="1053"/>
        <end position="1331"/>
    </location>
</feature>
<dbReference type="SUPFAM" id="SSF54928">
    <property type="entry name" value="RNA-binding domain, RBD"/>
    <property type="match status" value="1"/>
</dbReference>
<evidence type="ECO:0000313" key="5">
    <source>
        <dbReference type="EMBL" id="GKV39565.1"/>
    </source>
</evidence>
<dbReference type="InterPro" id="IPR035979">
    <property type="entry name" value="RBD_domain_sf"/>
</dbReference>
<dbReference type="PANTHER" id="PTHR31635:SF196">
    <property type="entry name" value="REVERSE TRANSCRIPTASE DOMAIN-CONTAINING PROTEIN-RELATED"/>
    <property type="match status" value="1"/>
</dbReference>
<dbReference type="SMART" id="SM00360">
    <property type="entry name" value="RRM"/>
    <property type="match status" value="1"/>
</dbReference>
<dbReference type="Proteomes" id="UP001054252">
    <property type="component" value="Unassembled WGS sequence"/>
</dbReference>
<evidence type="ECO:0000256" key="2">
    <source>
        <dbReference type="SAM" id="MobiDB-lite"/>
    </source>
</evidence>
<dbReference type="Pfam" id="PF03372">
    <property type="entry name" value="Exo_endo_phos"/>
    <property type="match status" value="1"/>
</dbReference>
<keyword evidence="6" id="KW-1185">Reference proteome</keyword>
<dbReference type="CDD" id="cd01650">
    <property type="entry name" value="RT_nLTR_like"/>
    <property type="match status" value="1"/>
</dbReference>
<organism evidence="5 6">
    <name type="scientific">Rubroshorea leprosula</name>
    <dbReference type="NCBI Taxonomy" id="152421"/>
    <lineage>
        <taxon>Eukaryota</taxon>
        <taxon>Viridiplantae</taxon>
        <taxon>Streptophyta</taxon>
        <taxon>Embryophyta</taxon>
        <taxon>Tracheophyta</taxon>
        <taxon>Spermatophyta</taxon>
        <taxon>Magnoliopsida</taxon>
        <taxon>eudicotyledons</taxon>
        <taxon>Gunneridae</taxon>
        <taxon>Pentapetalae</taxon>
        <taxon>rosids</taxon>
        <taxon>malvids</taxon>
        <taxon>Malvales</taxon>
        <taxon>Dipterocarpaceae</taxon>
        <taxon>Rubroshorea</taxon>
    </lineage>
</organism>
<dbReference type="InterPro" id="IPR036691">
    <property type="entry name" value="Endo/exonu/phosph_ase_sf"/>
</dbReference>
<evidence type="ECO:0000256" key="1">
    <source>
        <dbReference type="PROSITE-ProRule" id="PRU00176"/>
    </source>
</evidence>
<dbReference type="Gene3D" id="3.30.70.330">
    <property type="match status" value="1"/>
</dbReference>
<feature type="domain" description="RRM" evidence="3">
    <location>
        <begin position="41"/>
        <end position="118"/>
    </location>
</feature>
<dbReference type="PROSITE" id="PS50878">
    <property type="entry name" value="RT_POL"/>
    <property type="match status" value="1"/>
</dbReference>
<comment type="caution">
    <text evidence="5">The sequence shown here is derived from an EMBL/GenBank/DDBJ whole genome shotgun (WGS) entry which is preliminary data.</text>
</comment>